<dbReference type="EMBL" id="JAPDFW010000072">
    <property type="protein sequence ID" value="KAJ5073838.1"/>
    <property type="molecule type" value="Genomic_DNA"/>
</dbReference>
<feature type="compositionally biased region" description="Polar residues" evidence="4">
    <location>
        <begin position="222"/>
        <end position="243"/>
    </location>
</feature>
<feature type="domain" description="DNA/RNA-binding protein Alba-like" evidence="5">
    <location>
        <begin position="19"/>
        <end position="79"/>
    </location>
</feature>
<evidence type="ECO:0000256" key="2">
    <source>
        <dbReference type="ARBA" id="ARBA00008018"/>
    </source>
</evidence>
<dbReference type="GO" id="GO:0003723">
    <property type="term" value="F:RNA binding"/>
    <property type="evidence" value="ECO:0007669"/>
    <property type="project" value="TreeGrafter"/>
</dbReference>
<dbReference type="SUPFAM" id="SSF82704">
    <property type="entry name" value="AlbA-like"/>
    <property type="match status" value="1"/>
</dbReference>
<protein>
    <recommendedName>
        <fullName evidence="5">DNA/RNA-binding protein Alba-like domain-containing protein</fullName>
    </recommendedName>
</protein>
<feature type="compositionally biased region" description="Low complexity" evidence="4">
    <location>
        <begin position="152"/>
        <end position="169"/>
    </location>
</feature>
<evidence type="ECO:0000256" key="3">
    <source>
        <dbReference type="ARBA" id="ARBA00023242"/>
    </source>
</evidence>
<dbReference type="AlphaFoldDB" id="A0A9Q0LLY6"/>
<dbReference type="GO" id="GO:0001682">
    <property type="term" value="P:tRNA 5'-leader removal"/>
    <property type="evidence" value="ECO:0007669"/>
    <property type="project" value="TreeGrafter"/>
</dbReference>
<sequence length="293" mass="35175">MEKFSLQRKTNRTRPQPGEIRISPRSRKNWIFRLILRNLENRDKVEVRARGSAIHHALIITERVKQVIKDLHQIVEIGVTELKSTWIPREEGLDIVETTKRIEYIVIQLSKTAPKDTNIVGYQAPPGKIYSSQDISFPRKDTIRSNFSNKPNDQQRSRFSNQRRNPRSQMPFGNRRRPFNPQRGFRQPMMRRTGQMPFQSRNSRFQRPRNPRNFRNQFSQRTQPSRSRFPQSNRRPFNPQRQFNRPRDNSGRSFNRNRLPQTFPMMVAYPPFYPQFSPRRNQYFSGRRPPQRD</sequence>
<name>A0A9Q0LLY6_ANAIG</name>
<dbReference type="PANTHER" id="PTHR13516:SF4">
    <property type="entry name" value="FI09323P"/>
    <property type="match status" value="1"/>
</dbReference>
<dbReference type="GO" id="GO:0000172">
    <property type="term" value="C:ribonuclease MRP complex"/>
    <property type="evidence" value="ECO:0007669"/>
    <property type="project" value="TreeGrafter"/>
</dbReference>
<evidence type="ECO:0000313" key="7">
    <source>
        <dbReference type="Proteomes" id="UP001149090"/>
    </source>
</evidence>
<proteinExistence type="inferred from homology"/>
<keyword evidence="3" id="KW-0539">Nucleus</keyword>
<accession>A0A9Q0LLY6</accession>
<dbReference type="OrthoDB" id="424402at2759"/>
<dbReference type="Pfam" id="PF01918">
    <property type="entry name" value="Alba"/>
    <property type="match status" value="1"/>
</dbReference>
<dbReference type="GO" id="GO:0005634">
    <property type="term" value="C:nucleus"/>
    <property type="evidence" value="ECO:0007669"/>
    <property type="project" value="UniProtKB-SubCell"/>
</dbReference>
<feature type="region of interest" description="Disordered" evidence="4">
    <location>
        <begin position="130"/>
        <end position="259"/>
    </location>
</feature>
<reference evidence="6" key="1">
    <citation type="submission" date="2022-10" db="EMBL/GenBank/DDBJ databases">
        <title>Novel sulphate-reducing endosymbionts in the free-living metamonad Anaeramoeba.</title>
        <authorList>
            <person name="Jerlstrom-Hultqvist J."/>
            <person name="Cepicka I."/>
            <person name="Gallot-Lavallee L."/>
            <person name="Salas-Leiva D."/>
            <person name="Curtis B.A."/>
            <person name="Zahonova K."/>
            <person name="Pipaliya S."/>
            <person name="Dacks J."/>
            <person name="Roger A.J."/>
        </authorList>
    </citation>
    <scope>NUCLEOTIDE SEQUENCE</scope>
    <source>
        <strain evidence="6">BMAN</strain>
    </source>
</reference>
<dbReference type="InterPro" id="IPR002775">
    <property type="entry name" value="DNA/RNA-bd_Alba-like"/>
</dbReference>
<dbReference type="InterPro" id="IPR051958">
    <property type="entry name" value="Alba-like_NAB"/>
</dbReference>
<comment type="similarity">
    <text evidence="2">Belongs to the histone-like Alba family.</text>
</comment>
<gene>
    <name evidence="6" type="ORF">M0811_08402</name>
</gene>
<keyword evidence="7" id="KW-1185">Reference proteome</keyword>
<dbReference type="PANTHER" id="PTHR13516">
    <property type="entry name" value="RIBONUCLEASE P SUBUNIT P25"/>
    <property type="match status" value="1"/>
</dbReference>
<comment type="caution">
    <text evidence="6">The sequence shown here is derived from an EMBL/GenBank/DDBJ whole genome shotgun (WGS) entry which is preliminary data.</text>
</comment>
<evidence type="ECO:0000256" key="4">
    <source>
        <dbReference type="SAM" id="MobiDB-lite"/>
    </source>
</evidence>
<dbReference type="Proteomes" id="UP001149090">
    <property type="component" value="Unassembled WGS sequence"/>
</dbReference>
<dbReference type="Gene3D" id="3.30.110.20">
    <property type="entry name" value="Alba-like domain"/>
    <property type="match status" value="1"/>
</dbReference>
<comment type="subcellular location">
    <subcellularLocation>
        <location evidence="1">Nucleus</location>
    </subcellularLocation>
</comment>
<evidence type="ECO:0000256" key="1">
    <source>
        <dbReference type="ARBA" id="ARBA00004123"/>
    </source>
</evidence>
<feature type="region of interest" description="Disordered" evidence="4">
    <location>
        <begin position="1"/>
        <end position="21"/>
    </location>
</feature>
<evidence type="ECO:0000259" key="5">
    <source>
        <dbReference type="Pfam" id="PF01918"/>
    </source>
</evidence>
<dbReference type="InterPro" id="IPR036882">
    <property type="entry name" value="Alba-like_dom_sf"/>
</dbReference>
<organism evidence="6 7">
    <name type="scientific">Anaeramoeba ignava</name>
    <name type="common">Anaerobic marine amoeba</name>
    <dbReference type="NCBI Taxonomy" id="1746090"/>
    <lineage>
        <taxon>Eukaryota</taxon>
        <taxon>Metamonada</taxon>
        <taxon>Anaeramoebidae</taxon>
        <taxon>Anaeramoeba</taxon>
    </lineage>
</organism>
<evidence type="ECO:0000313" key="6">
    <source>
        <dbReference type="EMBL" id="KAJ5073838.1"/>
    </source>
</evidence>